<evidence type="ECO:0000313" key="2">
    <source>
        <dbReference type="EMBL" id="GAA0638640.1"/>
    </source>
</evidence>
<dbReference type="SUPFAM" id="SSF46955">
    <property type="entry name" value="Putative DNA-binding domain"/>
    <property type="match status" value="1"/>
</dbReference>
<protein>
    <recommendedName>
        <fullName evidence="1">Helix-turn-helix domain-containing protein</fullName>
    </recommendedName>
</protein>
<dbReference type="InterPro" id="IPR041657">
    <property type="entry name" value="HTH_17"/>
</dbReference>
<evidence type="ECO:0000313" key="3">
    <source>
        <dbReference type="Proteomes" id="UP001500957"/>
    </source>
</evidence>
<evidence type="ECO:0000259" key="1">
    <source>
        <dbReference type="Pfam" id="PF12728"/>
    </source>
</evidence>
<dbReference type="NCBIfam" id="TIGR01764">
    <property type="entry name" value="excise"/>
    <property type="match status" value="1"/>
</dbReference>
<feature type="domain" description="Helix-turn-helix" evidence="1">
    <location>
        <begin position="17"/>
        <end position="63"/>
    </location>
</feature>
<proteinExistence type="predicted"/>
<comment type="caution">
    <text evidence="2">The sequence shown here is derived from an EMBL/GenBank/DDBJ whole genome shotgun (WGS) entry which is preliminary data.</text>
</comment>
<organism evidence="2 3">
    <name type="scientific">Sporichthya brevicatena</name>
    <dbReference type="NCBI Taxonomy" id="171442"/>
    <lineage>
        <taxon>Bacteria</taxon>
        <taxon>Bacillati</taxon>
        <taxon>Actinomycetota</taxon>
        <taxon>Actinomycetes</taxon>
        <taxon>Sporichthyales</taxon>
        <taxon>Sporichthyaceae</taxon>
        <taxon>Sporichthya</taxon>
    </lineage>
</organism>
<dbReference type="InterPro" id="IPR009061">
    <property type="entry name" value="DNA-bd_dom_put_sf"/>
</dbReference>
<dbReference type="Pfam" id="PF12728">
    <property type="entry name" value="HTH_17"/>
    <property type="match status" value="1"/>
</dbReference>
<dbReference type="EMBL" id="BAAAHE010000063">
    <property type="protein sequence ID" value="GAA0638640.1"/>
    <property type="molecule type" value="Genomic_DNA"/>
</dbReference>
<keyword evidence="3" id="KW-1185">Reference proteome</keyword>
<dbReference type="RefSeq" id="WP_344609741.1">
    <property type="nucleotide sequence ID" value="NZ_BAAAHE010000063.1"/>
</dbReference>
<gene>
    <name evidence="2" type="ORF">GCM10009547_48570</name>
</gene>
<name>A0ABP3SH02_9ACTN</name>
<dbReference type="Proteomes" id="UP001500957">
    <property type="component" value="Unassembled WGS sequence"/>
</dbReference>
<accession>A0ABP3SH02</accession>
<reference evidence="3" key="1">
    <citation type="journal article" date="2019" name="Int. J. Syst. Evol. Microbiol.">
        <title>The Global Catalogue of Microorganisms (GCM) 10K type strain sequencing project: providing services to taxonomists for standard genome sequencing and annotation.</title>
        <authorList>
            <consortium name="The Broad Institute Genomics Platform"/>
            <consortium name="The Broad Institute Genome Sequencing Center for Infectious Disease"/>
            <person name="Wu L."/>
            <person name="Ma J."/>
        </authorList>
    </citation>
    <scope>NUCLEOTIDE SEQUENCE [LARGE SCALE GENOMIC DNA]</scope>
    <source>
        <strain evidence="3">JCM 10671</strain>
    </source>
</reference>
<sequence length="76" mass="8320">MPATKRRQPSPFHRHLVSVDDAAEYLGVHAQTVRSFIHRGKLTGYKVGRLMRVDAAEVERLAEPVPTVRAAGGDAA</sequence>
<dbReference type="InterPro" id="IPR010093">
    <property type="entry name" value="SinI_DNA-bd"/>
</dbReference>